<feature type="region of interest" description="Disordered" evidence="2">
    <location>
        <begin position="131"/>
        <end position="180"/>
    </location>
</feature>
<dbReference type="EMBL" id="LSYV01000011">
    <property type="protein sequence ID" value="KXZ52014.1"/>
    <property type="molecule type" value="Genomic_DNA"/>
</dbReference>
<feature type="compositionally biased region" description="Acidic residues" evidence="2">
    <location>
        <begin position="955"/>
        <end position="969"/>
    </location>
</feature>
<dbReference type="AlphaFoldDB" id="A0A150GQF0"/>
<feature type="compositionally biased region" description="Polar residues" evidence="2">
    <location>
        <begin position="252"/>
        <end position="279"/>
    </location>
</feature>
<feature type="coiled-coil region" evidence="1">
    <location>
        <begin position="489"/>
        <end position="631"/>
    </location>
</feature>
<feature type="region of interest" description="Disordered" evidence="2">
    <location>
        <begin position="309"/>
        <end position="333"/>
    </location>
</feature>
<feature type="compositionally biased region" description="Gly residues" evidence="2">
    <location>
        <begin position="203"/>
        <end position="217"/>
    </location>
</feature>
<dbReference type="OrthoDB" id="552062at2759"/>
<protein>
    <submittedName>
        <fullName evidence="3">Uncharacterized protein</fullName>
    </submittedName>
</protein>
<feature type="compositionally biased region" description="Basic and acidic residues" evidence="2">
    <location>
        <begin position="828"/>
        <end position="850"/>
    </location>
</feature>
<proteinExistence type="predicted"/>
<organism evidence="3 4">
    <name type="scientific">Gonium pectorale</name>
    <name type="common">Green alga</name>
    <dbReference type="NCBI Taxonomy" id="33097"/>
    <lineage>
        <taxon>Eukaryota</taxon>
        <taxon>Viridiplantae</taxon>
        <taxon>Chlorophyta</taxon>
        <taxon>core chlorophytes</taxon>
        <taxon>Chlorophyceae</taxon>
        <taxon>CS clade</taxon>
        <taxon>Chlamydomonadales</taxon>
        <taxon>Volvocaceae</taxon>
        <taxon>Gonium</taxon>
    </lineage>
</organism>
<evidence type="ECO:0000256" key="1">
    <source>
        <dbReference type="SAM" id="Coils"/>
    </source>
</evidence>
<evidence type="ECO:0000313" key="4">
    <source>
        <dbReference type="Proteomes" id="UP000075714"/>
    </source>
</evidence>
<feature type="compositionally biased region" description="Low complexity" evidence="2">
    <location>
        <begin position="162"/>
        <end position="180"/>
    </location>
</feature>
<feature type="compositionally biased region" description="Low complexity" evidence="2">
    <location>
        <begin position="320"/>
        <end position="333"/>
    </location>
</feature>
<feature type="compositionally biased region" description="Basic and acidic residues" evidence="2">
    <location>
        <begin position="19"/>
        <end position="28"/>
    </location>
</feature>
<feature type="compositionally biased region" description="Low complexity" evidence="2">
    <location>
        <begin position="1"/>
        <end position="12"/>
    </location>
</feature>
<feature type="region of interest" description="Disordered" evidence="2">
    <location>
        <begin position="201"/>
        <end position="230"/>
    </location>
</feature>
<feature type="compositionally biased region" description="Low complexity" evidence="2">
    <location>
        <begin position="77"/>
        <end position="98"/>
    </location>
</feature>
<evidence type="ECO:0000313" key="3">
    <source>
        <dbReference type="EMBL" id="KXZ52014.1"/>
    </source>
</evidence>
<feature type="compositionally biased region" description="Low complexity" evidence="2">
    <location>
        <begin position="218"/>
        <end position="230"/>
    </location>
</feature>
<dbReference type="STRING" id="33097.A0A150GQF0"/>
<reference evidence="4" key="1">
    <citation type="journal article" date="2016" name="Nat. Commun.">
        <title>The Gonium pectorale genome demonstrates co-option of cell cycle regulation during the evolution of multicellularity.</title>
        <authorList>
            <person name="Hanschen E.R."/>
            <person name="Marriage T.N."/>
            <person name="Ferris P.J."/>
            <person name="Hamaji T."/>
            <person name="Toyoda A."/>
            <person name="Fujiyama A."/>
            <person name="Neme R."/>
            <person name="Noguchi H."/>
            <person name="Minakuchi Y."/>
            <person name="Suzuki M."/>
            <person name="Kawai-Toyooka H."/>
            <person name="Smith D.R."/>
            <person name="Sparks H."/>
            <person name="Anderson J."/>
            <person name="Bakaric R."/>
            <person name="Luria V."/>
            <person name="Karger A."/>
            <person name="Kirschner M.W."/>
            <person name="Durand P.M."/>
            <person name="Michod R.E."/>
            <person name="Nozaki H."/>
            <person name="Olson B.J."/>
        </authorList>
    </citation>
    <scope>NUCLEOTIDE SEQUENCE [LARGE SCALE GENOMIC DNA]</scope>
    <source>
        <strain evidence="4">NIES-2863</strain>
    </source>
</reference>
<name>A0A150GQF0_GONPE</name>
<feature type="compositionally biased region" description="Low complexity" evidence="2">
    <location>
        <begin position="931"/>
        <end position="940"/>
    </location>
</feature>
<keyword evidence="4" id="KW-1185">Reference proteome</keyword>
<evidence type="ECO:0000256" key="2">
    <source>
        <dbReference type="SAM" id="MobiDB-lite"/>
    </source>
</evidence>
<feature type="region of interest" description="Disordered" evidence="2">
    <location>
        <begin position="828"/>
        <end position="975"/>
    </location>
</feature>
<feature type="compositionally biased region" description="Low complexity" evidence="2">
    <location>
        <begin position="283"/>
        <end position="295"/>
    </location>
</feature>
<gene>
    <name evidence="3" type="ORF">GPECTOR_10g1037</name>
</gene>
<keyword evidence="1" id="KW-0175">Coiled coil</keyword>
<feature type="region of interest" description="Disordered" evidence="2">
    <location>
        <begin position="252"/>
        <end position="295"/>
    </location>
</feature>
<comment type="caution">
    <text evidence="3">The sequence shown here is derived from an EMBL/GenBank/DDBJ whole genome shotgun (WGS) entry which is preliminary data.</text>
</comment>
<feature type="region of interest" description="Disordered" evidence="2">
    <location>
        <begin position="1"/>
        <end position="98"/>
    </location>
</feature>
<dbReference type="Proteomes" id="UP000075714">
    <property type="component" value="Unassembled WGS sequence"/>
</dbReference>
<sequence length="1038" mass="105433">MTSSSALPPLAGVGPGGAAKDDRDEQRLPKVKPLPLMLSTRAPLLVPVGGSSSQGGGASVGRSRSGTAQHPSSGGESPALQPASPSSPASTQHQAAAAAAAYRSKFTRIRGIAGAPGGPGGQAQMLSLEGAGMQHQHQHQHAGSAPASRPGTGSGPVAGAEQQQQPLSQQQPLHYSWDGPVGHAVHVPPLPLPLAWGSPIPGSGPGAGAGGRPGSGPGRSRVGSAGSGPAQVTLTLPAEAAMPVLAQPTTARSSVTTAAGPSLATSPIPSQTGIASPFTSPVPGDRAAAAAAGTSRPATSATVFSLAAAAAGGGPPPPTAASTAPPRSRGAAAGTLADLSAALQKSIAAGMGEWDLRGDAPAVNPEVQQRLLRGPLGPETLKNRYRLQEKHIIALYRLLYSYSVGFFSDVEALMDVALPLGPTRGGGGGGAGVAPSVAAALGATPALRQELLEGVFRAYAALWDEAFMIVFDSEMTSLISDKNAALQALDAGVVELEALRRENEQLQARRSVNAGLREEVGRMQAEVARANGEAAESDRIADKYKARWESGRMLMEDLEGANRKLTQKNAELVRSYWPLMARLRAAEAEAEEARRAAAADREAAAVDRQDADFLRAEAEANRAALRELRELAGGGGGARYRGAIPPEVLSALPDAPAAALKRFGRACHRRVAHLTSQVVALVDQVSEARRLISQLQEGLAAAMETSLTGGGLTAADAAAAAAKAVAIAAANAAAGASTSGYSLLAAAGGGGAAAAAAAAAAANDGGEAAAPAPPPEAAAQQVAELQAAVAARDKWLGVLVKSMSQLMSQMENLMARDWETCRTLRIEQQRRKQRVAREARRAASRREREAAGLPPTAAEPSRASLTTSLPASPRRPPGAVSAEPTLAPEASPDSALHAGGGSEASTGALAADTSLGASASDGRDPERLPQDSNPNPDSPDLAAAIAERAPREGGDGGEEEEEDGDDDVAADPSLGVATGRLAQLLGAGGGAEWVERSPALVSLDRGFDRLADSAERLVEWAEGLLKRKEQSSRPLRTG</sequence>
<accession>A0A150GQF0</accession>